<name>A0ABW3X2K8_9HYPH</name>
<protein>
    <submittedName>
        <fullName evidence="1">DUF1643 domain-containing protein</fullName>
    </submittedName>
</protein>
<dbReference type="InterPro" id="IPR012441">
    <property type="entry name" value="DUF1643"/>
</dbReference>
<comment type="caution">
    <text evidence="1">The sequence shown here is derived from an EMBL/GenBank/DDBJ whole genome shotgun (WGS) entry which is preliminary data.</text>
</comment>
<dbReference type="Proteomes" id="UP001597176">
    <property type="component" value="Unassembled WGS sequence"/>
</dbReference>
<evidence type="ECO:0000313" key="1">
    <source>
        <dbReference type="EMBL" id="MFD1303713.1"/>
    </source>
</evidence>
<evidence type="ECO:0000313" key="2">
    <source>
        <dbReference type="Proteomes" id="UP001597176"/>
    </source>
</evidence>
<dbReference type="RefSeq" id="WP_379040870.1">
    <property type="nucleotide sequence ID" value="NZ_JBHTND010000036.1"/>
</dbReference>
<organism evidence="1 2">
    <name type="scientific">Methylobacterium marchantiae</name>
    <dbReference type="NCBI Taxonomy" id="600331"/>
    <lineage>
        <taxon>Bacteria</taxon>
        <taxon>Pseudomonadati</taxon>
        <taxon>Pseudomonadota</taxon>
        <taxon>Alphaproteobacteria</taxon>
        <taxon>Hyphomicrobiales</taxon>
        <taxon>Methylobacteriaceae</taxon>
        <taxon>Methylobacterium</taxon>
    </lineage>
</organism>
<gene>
    <name evidence="1" type="ORF">ACFQ4G_19275</name>
</gene>
<keyword evidence="2" id="KW-1185">Reference proteome</keyword>
<reference evidence="2" key="1">
    <citation type="journal article" date="2019" name="Int. J. Syst. Evol. Microbiol.">
        <title>The Global Catalogue of Microorganisms (GCM) 10K type strain sequencing project: providing services to taxonomists for standard genome sequencing and annotation.</title>
        <authorList>
            <consortium name="The Broad Institute Genomics Platform"/>
            <consortium name="The Broad Institute Genome Sequencing Center for Infectious Disease"/>
            <person name="Wu L."/>
            <person name="Ma J."/>
        </authorList>
    </citation>
    <scope>NUCLEOTIDE SEQUENCE [LARGE SCALE GENOMIC DNA]</scope>
    <source>
        <strain evidence="2">CCUG 56108</strain>
    </source>
</reference>
<dbReference type="Pfam" id="PF07799">
    <property type="entry name" value="DUF1643"/>
    <property type="match status" value="1"/>
</dbReference>
<accession>A0ABW3X2K8</accession>
<proteinExistence type="predicted"/>
<sequence length="175" mass="18945">MRSAVFSPCGAYRYRLDRHIDMLGGPTIGFCLHNPSTACADKDDPTSRRGVGFVTAWGGSRLIYVNPWAGCATKPSDLWLMADPVGPECDEHILSASAECVGSGGFMVAAWGAVNPPASHRSMAKERIKQVETLIRSTGCDLRVLSINQNGSPKHPLYVRADTVPVVWEASSRQQ</sequence>
<dbReference type="EMBL" id="JBHTND010000036">
    <property type="protein sequence ID" value="MFD1303713.1"/>
    <property type="molecule type" value="Genomic_DNA"/>
</dbReference>